<dbReference type="Proteomes" id="UP000530654">
    <property type="component" value="Unassembled WGS sequence"/>
</dbReference>
<organism evidence="7 8">
    <name type="scientific">Rhizobium laguerreae</name>
    <dbReference type="NCBI Taxonomy" id="1076926"/>
    <lineage>
        <taxon>Bacteria</taxon>
        <taxon>Pseudomonadati</taxon>
        <taxon>Pseudomonadota</taxon>
        <taxon>Alphaproteobacteria</taxon>
        <taxon>Hyphomicrobiales</taxon>
        <taxon>Rhizobiaceae</taxon>
        <taxon>Rhizobium/Agrobacterium group</taxon>
        <taxon>Rhizobium</taxon>
    </lineage>
</organism>
<dbReference type="EMBL" id="JABEQY010000046">
    <property type="protein sequence ID" value="NNH67759.1"/>
    <property type="molecule type" value="Genomic_DNA"/>
</dbReference>
<dbReference type="PANTHER" id="PTHR23514">
    <property type="entry name" value="BYPASS OF STOP CODON PROTEIN 6"/>
    <property type="match status" value="1"/>
</dbReference>
<evidence type="ECO:0000313" key="7">
    <source>
        <dbReference type="EMBL" id="NNH67759.1"/>
    </source>
</evidence>
<dbReference type="GO" id="GO:0016020">
    <property type="term" value="C:membrane"/>
    <property type="evidence" value="ECO:0007669"/>
    <property type="project" value="UniProtKB-SubCell"/>
</dbReference>
<sequence>MYTPETISRKRKMAVASLFFTNGIVFGTWAVNIPVIAHAFHLSHWQLSVVLLTMGVAAVSIMSLTGYLVHIFGSRRISILSCLLFPIALCLAFAARNHLVLLVSVSLLGAANGSMDVSMNDQGRLLGARGSGSVMSLLHAFSSIGSLAGAALSFWCIGQKYPPATLAYALLGFTLVSSWRLFPHLAVDADTSDRRKNRPTKGELCNGRLLMFGILSFLTMMTDGIIADWSTLYLESLSVSHSTAILGYSAFAIFMIAGRILGGRVAAVIGDRAMIAIGGSLMSASMAIALFSPNLAAKLLGFGLLGLAMANLVPIIFCNAGQMENVSGSIGTAFVSVCGYSGFVAGPPLVGATAEALGLDRALLLVAAVGVTLICAAGLFRGRKCPPAHRDFS</sequence>
<dbReference type="InterPro" id="IPR051788">
    <property type="entry name" value="MFS_Transporter"/>
</dbReference>
<accession>A0A7Y2W8V8</accession>
<dbReference type="InterPro" id="IPR020846">
    <property type="entry name" value="MFS_dom"/>
</dbReference>
<dbReference type="Gene3D" id="1.20.1250.20">
    <property type="entry name" value="MFS general substrate transporter like domains"/>
    <property type="match status" value="2"/>
</dbReference>
<evidence type="ECO:0000256" key="3">
    <source>
        <dbReference type="ARBA" id="ARBA00022989"/>
    </source>
</evidence>
<dbReference type="PROSITE" id="PS50850">
    <property type="entry name" value="MFS"/>
    <property type="match status" value="1"/>
</dbReference>
<keyword evidence="3 5" id="KW-1133">Transmembrane helix</keyword>
<evidence type="ECO:0000256" key="1">
    <source>
        <dbReference type="ARBA" id="ARBA00004141"/>
    </source>
</evidence>
<dbReference type="CDD" id="cd17393">
    <property type="entry name" value="MFS_MosC_like"/>
    <property type="match status" value="1"/>
</dbReference>
<feature type="transmembrane region" description="Helical" evidence="5">
    <location>
        <begin position="330"/>
        <end position="350"/>
    </location>
</feature>
<dbReference type="GO" id="GO:0022857">
    <property type="term" value="F:transmembrane transporter activity"/>
    <property type="evidence" value="ECO:0007669"/>
    <property type="project" value="InterPro"/>
</dbReference>
<feature type="transmembrane region" description="Helical" evidence="5">
    <location>
        <begin position="77"/>
        <end position="94"/>
    </location>
</feature>
<feature type="transmembrane region" description="Helical" evidence="5">
    <location>
        <begin position="49"/>
        <end position="70"/>
    </location>
</feature>
<feature type="domain" description="Major facilitator superfamily (MFS) profile" evidence="6">
    <location>
        <begin position="208"/>
        <end position="393"/>
    </location>
</feature>
<proteinExistence type="predicted"/>
<comment type="subcellular location">
    <subcellularLocation>
        <location evidence="1">Membrane</location>
        <topology evidence="1">Multi-pass membrane protein</topology>
    </subcellularLocation>
</comment>
<feature type="transmembrane region" description="Helical" evidence="5">
    <location>
        <begin position="208"/>
        <end position="227"/>
    </location>
</feature>
<dbReference type="AlphaFoldDB" id="A0A7Y2W8V8"/>
<evidence type="ECO:0000256" key="4">
    <source>
        <dbReference type="ARBA" id="ARBA00023136"/>
    </source>
</evidence>
<evidence type="ECO:0000256" key="5">
    <source>
        <dbReference type="SAM" id="Phobius"/>
    </source>
</evidence>
<dbReference type="InterPro" id="IPR036259">
    <property type="entry name" value="MFS_trans_sf"/>
</dbReference>
<dbReference type="PANTHER" id="PTHR23514:SF13">
    <property type="entry name" value="INNER MEMBRANE PROTEIN YBJJ"/>
    <property type="match status" value="1"/>
</dbReference>
<feature type="transmembrane region" description="Helical" evidence="5">
    <location>
        <begin position="299"/>
        <end position="318"/>
    </location>
</feature>
<dbReference type="InterPro" id="IPR011701">
    <property type="entry name" value="MFS"/>
</dbReference>
<dbReference type="SUPFAM" id="SSF103473">
    <property type="entry name" value="MFS general substrate transporter"/>
    <property type="match status" value="1"/>
</dbReference>
<gene>
    <name evidence="7" type="ORF">HLI17_31660</name>
</gene>
<feature type="transmembrane region" description="Helical" evidence="5">
    <location>
        <begin position="12"/>
        <end position="37"/>
    </location>
</feature>
<feature type="transmembrane region" description="Helical" evidence="5">
    <location>
        <begin position="239"/>
        <end position="261"/>
    </location>
</feature>
<evidence type="ECO:0000313" key="8">
    <source>
        <dbReference type="Proteomes" id="UP000530654"/>
    </source>
</evidence>
<evidence type="ECO:0000256" key="2">
    <source>
        <dbReference type="ARBA" id="ARBA00022692"/>
    </source>
</evidence>
<keyword evidence="2 5" id="KW-0812">Transmembrane</keyword>
<evidence type="ECO:0000259" key="6">
    <source>
        <dbReference type="PROSITE" id="PS50850"/>
    </source>
</evidence>
<feature type="transmembrane region" description="Helical" evidence="5">
    <location>
        <begin position="362"/>
        <end position="380"/>
    </location>
</feature>
<reference evidence="7 8" key="1">
    <citation type="submission" date="2020-04" db="EMBL/GenBank/DDBJ databases">
        <title>Rhizobium bacterial biofertilizers improve the content of phenolic compounds of Lactuca sativa L. under non-saline and saline-stress conditions.</title>
        <authorList>
            <person name="Ayuso-Calles M."/>
            <person name="Garcia-Estevez I."/>
            <person name="Jimenez-Gomez A."/>
            <person name="Flores-Felix J.D."/>
            <person name="Escribano-Bailon M."/>
            <person name="Rivas R."/>
        </authorList>
    </citation>
    <scope>NUCLEOTIDE SEQUENCE [LARGE SCALE GENOMIC DNA]</scope>
    <source>
        <strain evidence="7 8">GPTR02</strain>
    </source>
</reference>
<name>A0A7Y2W8V8_9HYPH</name>
<feature type="transmembrane region" description="Helical" evidence="5">
    <location>
        <begin position="137"/>
        <end position="155"/>
    </location>
</feature>
<protein>
    <submittedName>
        <fullName evidence="7">MFS transporter</fullName>
    </submittedName>
</protein>
<dbReference type="Pfam" id="PF07690">
    <property type="entry name" value="MFS_1"/>
    <property type="match status" value="1"/>
</dbReference>
<dbReference type="RefSeq" id="WP_170282823.1">
    <property type="nucleotide sequence ID" value="NZ_JABEQY010000046.1"/>
</dbReference>
<feature type="transmembrane region" description="Helical" evidence="5">
    <location>
        <begin position="273"/>
        <end position="293"/>
    </location>
</feature>
<keyword evidence="4 5" id="KW-0472">Membrane</keyword>
<comment type="caution">
    <text evidence="7">The sequence shown here is derived from an EMBL/GenBank/DDBJ whole genome shotgun (WGS) entry which is preliminary data.</text>
</comment>